<reference evidence="2 3" key="1">
    <citation type="submission" date="2016-02" db="EMBL/GenBank/DDBJ databases">
        <title>Genome analysis of coral dinoflagellate symbionts highlights evolutionary adaptations to a symbiotic lifestyle.</title>
        <authorList>
            <person name="Aranda M."/>
            <person name="Li Y."/>
            <person name="Liew Y.J."/>
            <person name="Baumgarten S."/>
            <person name="Simakov O."/>
            <person name="Wilson M."/>
            <person name="Piel J."/>
            <person name="Ashoor H."/>
            <person name="Bougouffa S."/>
            <person name="Bajic V.B."/>
            <person name="Ryu T."/>
            <person name="Ravasi T."/>
            <person name="Bayer T."/>
            <person name="Micklem G."/>
            <person name="Kim H."/>
            <person name="Bhak J."/>
            <person name="Lajeunesse T.C."/>
            <person name="Voolstra C.R."/>
        </authorList>
    </citation>
    <scope>NUCLEOTIDE SEQUENCE [LARGE SCALE GENOMIC DNA]</scope>
    <source>
        <strain evidence="2 3">CCMP2467</strain>
    </source>
</reference>
<feature type="region of interest" description="Disordered" evidence="1">
    <location>
        <begin position="1"/>
        <end position="23"/>
    </location>
</feature>
<evidence type="ECO:0000313" key="2">
    <source>
        <dbReference type="EMBL" id="OLP84609.1"/>
    </source>
</evidence>
<evidence type="ECO:0000256" key="1">
    <source>
        <dbReference type="SAM" id="MobiDB-lite"/>
    </source>
</evidence>
<keyword evidence="3" id="KW-1185">Reference proteome</keyword>
<dbReference type="EMBL" id="LSRX01001029">
    <property type="protein sequence ID" value="OLP84609.1"/>
    <property type="molecule type" value="Genomic_DNA"/>
</dbReference>
<dbReference type="Proteomes" id="UP000186817">
    <property type="component" value="Unassembled WGS sequence"/>
</dbReference>
<accession>A0A1Q9CNV0</accession>
<comment type="caution">
    <text evidence="2">The sequence shown here is derived from an EMBL/GenBank/DDBJ whole genome shotgun (WGS) entry which is preliminary data.</text>
</comment>
<proteinExistence type="predicted"/>
<name>A0A1Q9CNV0_SYMMI</name>
<dbReference type="OrthoDB" id="10588214at2759"/>
<organism evidence="2 3">
    <name type="scientific">Symbiodinium microadriaticum</name>
    <name type="common">Dinoflagellate</name>
    <name type="synonym">Zooxanthella microadriatica</name>
    <dbReference type="NCBI Taxonomy" id="2951"/>
    <lineage>
        <taxon>Eukaryota</taxon>
        <taxon>Sar</taxon>
        <taxon>Alveolata</taxon>
        <taxon>Dinophyceae</taxon>
        <taxon>Suessiales</taxon>
        <taxon>Symbiodiniaceae</taxon>
        <taxon>Symbiodinium</taxon>
    </lineage>
</organism>
<gene>
    <name evidence="2" type="ORF">AK812_SmicGene34499</name>
</gene>
<sequence length="237" mass="25675">MNASEEDANGTNEPGEGDDDAGVVRDCDALVTFKISVTIMGQLGQPGGPELSDEEKEGAGKWVFSALLRSMLHQRSAESDEKDLPIMGLCKVKPFETSEDGQRSPLEQTVISVDFPETDVCSAMGFGKYVCGDYDSGEEELIIVRVASMNRDTIMNSCNWGARITTGAIQGLWTQISTVHAVALYQALLLPDCPANSVRCEARAHLCEESEPSWKCKCTLGYDGEITIPNLDDIQGT</sequence>
<protein>
    <submittedName>
        <fullName evidence="2">Uncharacterized protein</fullName>
    </submittedName>
</protein>
<dbReference type="AlphaFoldDB" id="A0A1Q9CNV0"/>
<evidence type="ECO:0000313" key="3">
    <source>
        <dbReference type="Proteomes" id="UP000186817"/>
    </source>
</evidence>